<dbReference type="Pfam" id="PF03734">
    <property type="entry name" value="YkuD"/>
    <property type="match status" value="1"/>
</dbReference>
<dbReference type="InterPro" id="IPR006311">
    <property type="entry name" value="TAT_signal"/>
</dbReference>
<keyword evidence="12" id="KW-1185">Reference proteome</keyword>
<evidence type="ECO:0000259" key="10">
    <source>
        <dbReference type="PROSITE" id="PS52029"/>
    </source>
</evidence>
<dbReference type="Gene3D" id="2.40.440.10">
    <property type="entry name" value="L,D-transpeptidase catalytic domain-like"/>
    <property type="match status" value="1"/>
</dbReference>
<dbReference type="CDD" id="cd16913">
    <property type="entry name" value="YkuD_like"/>
    <property type="match status" value="1"/>
</dbReference>
<evidence type="ECO:0000256" key="1">
    <source>
        <dbReference type="ARBA" id="ARBA00004752"/>
    </source>
</evidence>
<comment type="similarity">
    <text evidence="2">Belongs to the YkuD family.</text>
</comment>
<keyword evidence="4" id="KW-0808">Transferase</keyword>
<keyword evidence="7 9" id="KW-0573">Peptidoglycan synthesis</keyword>
<feature type="active site" description="Nucleophile" evidence="9">
    <location>
        <position position="216"/>
    </location>
</feature>
<dbReference type="InterPro" id="IPR050979">
    <property type="entry name" value="LD-transpeptidase"/>
</dbReference>
<dbReference type="PROSITE" id="PS52029">
    <property type="entry name" value="LD_TPASE"/>
    <property type="match status" value="1"/>
</dbReference>
<dbReference type="InterPro" id="IPR038063">
    <property type="entry name" value="Transpep_catalytic_dom"/>
</dbReference>
<reference evidence="11 12" key="1">
    <citation type="journal article" date="2000" name="Arch. Microbiol.">
        <title>Rhodobaca bogoriensis gen. nov. and sp. nov., an alkaliphilic purple nonsulfur bacterium from African Rift Valley soda lakes.</title>
        <authorList>
            <person name="Milford A.D."/>
            <person name="Achenbach L.A."/>
            <person name="Jung D.O."/>
            <person name="Madigan M.T."/>
        </authorList>
    </citation>
    <scope>NUCLEOTIDE SEQUENCE [LARGE SCALE GENOMIC DNA]</scope>
    <source>
        <strain evidence="11 12">2376</strain>
    </source>
</reference>
<evidence type="ECO:0000313" key="11">
    <source>
        <dbReference type="EMBL" id="NYS24837.1"/>
    </source>
</evidence>
<dbReference type="PROSITE" id="PS51318">
    <property type="entry name" value="TAT"/>
    <property type="match status" value="1"/>
</dbReference>
<evidence type="ECO:0000256" key="2">
    <source>
        <dbReference type="ARBA" id="ARBA00005992"/>
    </source>
</evidence>
<evidence type="ECO:0000256" key="7">
    <source>
        <dbReference type="ARBA" id="ARBA00022984"/>
    </source>
</evidence>
<dbReference type="InterPro" id="IPR005490">
    <property type="entry name" value="LD_TPept_cat_dom"/>
</dbReference>
<evidence type="ECO:0000256" key="8">
    <source>
        <dbReference type="ARBA" id="ARBA00023316"/>
    </source>
</evidence>
<gene>
    <name evidence="11" type="ORF">HUK65_07500</name>
</gene>
<comment type="pathway">
    <text evidence="1 9">Cell wall biogenesis; peptidoglycan biosynthesis.</text>
</comment>
<evidence type="ECO:0000256" key="4">
    <source>
        <dbReference type="ARBA" id="ARBA00022679"/>
    </source>
</evidence>
<dbReference type="GO" id="GO:0008360">
    <property type="term" value="P:regulation of cell shape"/>
    <property type="evidence" value="ECO:0007669"/>
    <property type="project" value="UniProtKB-UniRule"/>
</dbReference>
<dbReference type="AlphaFoldDB" id="A0A7Z0HYX5"/>
<dbReference type="UniPathway" id="UPA00219"/>
<dbReference type="GO" id="GO:0071555">
    <property type="term" value="P:cell wall organization"/>
    <property type="evidence" value="ECO:0007669"/>
    <property type="project" value="UniProtKB-UniRule"/>
</dbReference>
<dbReference type="SUPFAM" id="SSF141523">
    <property type="entry name" value="L,D-transpeptidase catalytic domain-like"/>
    <property type="match status" value="1"/>
</dbReference>
<proteinExistence type="inferred from homology"/>
<evidence type="ECO:0000313" key="12">
    <source>
        <dbReference type="Proteomes" id="UP000529417"/>
    </source>
</evidence>
<evidence type="ECO:0000256" key="3">
    <source>
        <dbReference type="ARBA" id="ARBA00022676"/>
    </source>
</evidence>
<name>A0A7Z0HYX5_9RHOB</name>
<dbReference type="PROSITE" id="PS51257">
    <property type="entry name" value="PROKAR_LIPOPROTEIN"/>
    <property type="match status" value="1"/>
</dbReference>
<keyword evidence="6 9" id="KW-0133">Cell shape</keyword>
<dbReference type="Proteomes" id="UP000529417">
    <property type="component" value="Unassembled WGS sequence"/>
</dbReference>
<dbReference type="PANTHER" id="PTHR30582">
    <property type="entry name" value="L,D-TRANSPEPTIDASE"/>
    <property type="match status" value="1"/>
</dbReference>
<feature type="domain" description="L,D-TPase catalytic" evidence="10">
    <location>
        <begin position="104"/>
        <end position="240"/>
    </location>
</feature>
<dbReference type="RefSeq" id="WP_179905542.1">
    <property type="nucleotide sequence ID" value="NZ_JACBXS010000012.1"/>
</dbReference>
<keyword evidence="8 9" id="KW-0961">Cell wall biogenesis/degradation</keyword>
<keyword evidence="5" id="KW-0378">Hydrolase</keyword>
<comment type="caution">
    <text evidence="11">The sequence shown here is derived from an EMBL/GenBank/DDBJ whole genome shotgun (WGS) entry which is preliminary data.</text>
</comment>
<dbReference type="PANTHER" id="PTHR30582:SF24">
    <property type="entry name" value="L,D-TRANSPEPTIDASE ERFK_SRFK-RELATED"/>
    <property type="match status" value="1"/>
</dbReference>
<evidence type="ECO:0000256" key="9">
    <source>
        <dbReference type="PROSITE-ProRule" id="PRU01373"/>
    </source>
</evidence>
<dbReference type="FunFam" id="2.40.440.10:FF:000002">
    <property type="entry name" value="L,D-transpeptidase ErfK/SrfK"/>
    <property type="match status" value="1"/>
</dbReference>
<dbReference type="GO" id="GO:0016757">
    <property type="term" value="F:glycosyltransferase activity"/>
    <property type="evidence" value="ECO:0007669"/>
    <property type="project" value="UniProtKB-KW"/>
</dbReference>
<evidence type="ECO:0000256" key="6">
    <source>
        <dbReference type="ARBA" id="ARBA00022960"/>
    </source>
</evidence>
<feature type="active site" description="Proton donor/acceptor" evidence="9">
    <location>
        <position position="200"/>
    </location>
</feature>
<protein>
    <submittedName>
        <fullName evidence="11">L,D-transpeptidase</fullName>
    </submittedName>
</protein>
<dbReference type="GO" id="GO:0071972">
    <property type="term" value="F:peptidoglycan L,D-transpeptidase activity"/>
    <property type="evidence" value="ECO:0007669"/>
    <property type="project" value="TreeGrafter"/>
</dbReference>
<sequence>MTDTSRRVFLTGGLAAAGAALSGCTVETAPASTPEPPPVTPDGRIRATTRAVPLSPVAERYGIEPIDYGPLPDGRFVIPPQPMSLVPETHHRQVVPHTGSHRPGVIIVNNRDRYLFLILPQGHALRYGVGVGREGLAFRGTGTIYRKAQWPTWTPTANMIRRDPSLARFAGGYPGSLTNPLGARALYLMSGGQDRGFRIHGTPEWHSIGRYASSGCIRMLQHDAIDLYNRVPVGTQVIVV</sequence>
<dbReference type="GO" id="GO:0018104">
    <property type="term" value="P:peptidoglycan-protein cross-linking"/>
    <property type="evidence" value="ECO:0007669"/>
    <property type="project" value="TreeGrafter"/>
</dbReference>
<keyword evidence="3" id="KW-0328">Glycosyltransferase</keyword>
<accession>A0A7Z0HYX5</accession>
<dbReference type="EMBL" id="JACBXS010000012">
    <property type="protein sequence ID" value="NYS24837.1"/>
    <property type="molecule type" value="Genomic_DNA"/>
</dbReference>
<evidence type="ECO:0000256" key="5">
    <source>
        <dbReference type="ARBA" id="ARBA00022801"/>
    </source>
</evidence>
<dbReference type="GO" id="GO:0005576">
    <property type="term" value="C:extracellular region"/>
    <property type="evidence" value="ECO:0007669"/>
    <property type="project" value="TreeGrafter"/>
</dbReference>
<organism evidence="11 12">
    <name type="scientific">Rhabdonatronobacter sediminivivens</name>
    <dbReference type="NCBI Taxonomy" id="2743469"/>
    <lineage>
        <taxon>Bacteria</taxon>
        <taxon>Pseudomonadati</taxon>
        <taxon>Pseudomonadota</taxon>
        <taxon>Alphaproteobacteria</taxon>
        <taxon>Rhodobacterales</taxon>
        <taxon>Paracoccaceae</taxon>
        <taxon>Rhabdonatronobacter</taxon>
    </lineage>
</organism>